<evidence type="ECO:0000313" key="2">
    <source>
        <dbReference type="EMBL" id="MCK9688582.1"/>
    </source>
</evidence>
<evidence type="ECO:0000256" key="1">
    <source>
        <dbReference type="SAM" id="SignalP"/>
    </source>
</evidence>
<dbReference type="AlphaFoldDB" id="A0A9X1YPW8"/>
<protein>
    <recommendedName>
        <fullName evidence="4">Secreted protein</fullName>
    </recommendedName>
</protein>
<reference evidence="2" key="1">
    <citation type="submission" date="2021-11" db="EMBL/GenBank/DDBJ databases">
        <title>BS-T2-15 a new species belonging to the Comamonadaceae family isolated from the soil of a French oak forest.</title>
        <authorList>
            <person name="Mieszkin S."/>
            <person name="Alain K."/>
        </authorList>
    </citation>
    <scope>NUCLEOTIDE SEQUENCE</scope>
    <source>
        <strain evidence="2">BS-T2-15</strain>
    </source>
</reference>
<evidence type="ECO:0008006" key="4">
    <source>
        <dbReference type="Google" id="ProtNLM"/>
    </source>
</evidence>
<dbReference type="RefSeq" id="WP_275684630.1">
    <property type="nucleotide sequence ID" value="NZ_JAJLJH010000009.1"/>
</dbReference>
<organism evidence="2 3">
    <name type="scientific">Scleromatobacter humisilvae</name>
    <dbReference type="NCBI Taxonomy" id="2897159"/>
    <lineage>
        <taxon>Bacteria</taxon>
        <taxon>Pseudomonadati</taxon>
        <taxon>Pseudomonadota</taxon>
        <taxon>Betaproteobacteria</taxon>
        <taxon>Burkholderiales</taxon>
        <taxon>Sphaerotilaceae</taxon>
        <taxon>Scleromatobacter</taxon>
    </lineage>
</organism>
<gene>
    <name evidence="2" type="ORF">LPC04_22970</name>
</gene>
<evidence type="ECO:0000313" key="3">
    <source>
        <dbReference type="Proteomes" id="UP001139353"/>
    </source>
</evidence>
<dbReference type="Proteomes" id="UP001139353">
    <property type="component" value="Unassembled WGS sequence"/>
</dbReference>
<accession>A0A9X1YPW8</accession>
<feature type="chain" id="PRO_5040840730" description="Secreted protein" evidence="1">
    <location>
        <begin position="27"/>
        <end position="159"/>
    </location>
</feature>
<name>A0A9X1YPW8_9BURK</name>
<feature type="signal peptide" evidence="1">
    <location>
        <begin position="1"/>
        <end position="26"/>
    </location>
</feature>
<keyword evidence="3" id="KW-1185">Reference proteome</keyword>
<dbReference type="EMBL" id="JAJLJH010000009">
    <property type="protein sequence ID" value="MCK9688582.1"/>
    <property type="molecule type" value="Genomic_DNA"/>
</dbReference>
<keyword evidence="1" id="KW-0732">Signal</keyword>
<comment type="caution">
    <text evidence="2">The sequence shown here is derived from an EMBL/GenBank/DDBJ whole genome shotgun (WGS) entry which is preliminary data.</text>
</comment>
<sequence length="159" mass="17294">MLLAHRLTIAATALTLLAGLASPARADDAQDEAFYHRASECAAAMQVDQYALVGRARAGDKTVRPALFDITRLGFAYVGEAYLKGLRDPRGGEMLKAASAEQKDWPADRHAAMVKQCRVEAQQIYDASGMWKLLVDNKANKRVDRFMSMPPLPASGASN</sequence>
<proteinExistence type="predicted"/>